<evidence type="ECO:0000259" key="17">
    <source>
        <dbReference type="SMART" id="SM00965"/>
    </source>
</evidence>
<evidence type="ECO:0000256" key="5">
    <source>
        <dbReference type="ARBA" id="ARBA00022496"/>
    </source>
</evidence>
<dbReference type="PROSITE" id="PS01156">
    <property type="entry name" value="TONB_DEPENDENT_REC_2"/>
    <property type="match status" value="1"/>
</dbReference>
<comment type="subcellular location">
    <subcellularLocation>
        <location evidence="1 14">Cell outer membrane</location>
        <topology evidence="1 14">Multi-pass membrane protein</topology>
    </subcellularLocation>
</comment>
<evidence type="ECO:0000256" key="7">
    <source>
        <dbReference type="ARBA" id="ARBA00022729"/>
    </source>
</evidence>
<dbReference type="FunFam" id="2.170.130.10:FF:000010">
    <property type="entry name" value="Ferripyoverdine receptor"/>
    <property type="match status" value="1"/>
</dbReference>
<dbReference type="Pfam" id="PF07715">
    <property type="entry name" value="Plug"/>
    <property type="match status" value="1"/>
</dbReference>
<evidence type="ECO:0000256" key="15">
    <source>
        <dbReference type="PROSITE-ProRule" id="PRU10144"/>
    </source>
</evidence>
<dbReference type="InterPro" id="IPR000531">
    <property type="entry name" value="Beta-barrel_TonB"/>
</dbReference>
<dbReference type="CDD" id="cd01347">
    <property type="entry name" value="ligand_gated_channel"/>
    <property type="match status" value="1"/>
</dbReference>
<dbReference type="PANTHER" id="PTHR32552">
    <property type="entry name" value="FERRICHROME IRON RECEPTOR-RELATED"/>
    <property type="match status" value="1"/>
</dbReference>
<keyword evidence="13 14" id="KW-0998">Cell outer membrane</keyword>
<dbReference type="EMBL" id="UIDD01000008">
    <property type="protein sequence ID" value="SUQ63844.1"/>
    <property type="molecule type" value="Genomic_DNA"/>
</dbReference>
<dbReference type="Pfam" id="PF00593">
    <property type="entry name" value="TonB_dep_Rec_b-barrel"/>
    <property type="match status" value="1"/>
</dbReference>
<comment type="similarity">
    <text evidence="2 14 16">Belongs to the TonB-dependent receptor family.</text>
</comment>
<dbReference type="Gene3D" id="3.55.50.30">
    <property type="match status" value="1"/>
</dbReference>
<evidence type="ECO:0000256" key="4">
    <source>
        <dbReference type="ARBA" id="ARBA00022452"/>
    </source>
</evidence>
<dbReference type="GO" id="GO:0015344">
    <property type="term" value="F:siderophore uptake transmembrane transporter activity"/>
    <property type="evidence" value="ECO:0007669"/>
    <property type="project" value="TreeGrafter"/>
</dbReference>
<dbReference type="Gene3D" id="2.40.170.20">
    <property type="entry name" value="TonB-dependent receptor, beta-barrel domain"/>
    <property type="match status" value="1"/>
</dbReference>
<evidence type="ECO:0000313" key="19">
    <source>
        <dbReference type="Proteomes" id="UP000255177"/>
    </source>
</evidence>
<dbReference type="InterPro" id="IPR010917">
    <property type="entry name" value="TonB_rcpt_CS"/>
</dbReference>
<evidence type="ECO:0000256" key="6">
    <source>
        <dbReference type="ARBA" id="ARBA00022692"/>
    </source>
</evidence>
<dbReference type="GO" id="GO:0009279">
    <property type="term" value="C:cell outer membrane"/>
    <property type="evidence" value="ECO:0007669"/>
    <property type="project" value="UniProtKB-SubCell"/>
</dbReference>
<evidence type="ECO:0000256" key="1">
    <source>
        <dbReference type="ARBA" id="ARBA00004571"/>
    </source>
</evidence>
<dbReference type="PROSITE" id="PS52016">
    <property type="entry name" value="TONB_DEPENDENT_REC_3"/>
    <property type="match status" value="1"/>
</dbReference>
<dbReference type="Proteomes" id="UP000255177">
    <property type="component" value="Unassembled WGS sequence"/>
</dbReference>
<protein>
    <submittedName>
        <fullName evidence="18">Ferric-pseudobactin M114 receptor</fullName>
    </submittedName>
</protein>
<evidence type="ECO:0000256" key="16">
    <source>
        <dbReference type="RuleBase" id="RU003357"/>
    </source>
</evidence>
<evidence type="ECO:0000256" key="9">
    <source>
        <dbReference type="ARBA" id="ARBA00023065"/>
    </source>
</evidence>
<keyword evidence="5" id="KW-0410">Iron transport</keyword>
<name>A0A380T1Y8_9PSED</name>
<dbReference type="SMART" id="SM00965">
    <property type="entry name" value="STN"/>
    <property type="match status" value="1"/>
</dbReference>
<dbReference type="GO" id="GO:0038023">
    <property type="term" value="F:signaling receptor activity"/>
    <property type="evidence" value="ECO:0007669"/>
    <property type="project" value="InterPro"/>
</dbReference>
<evidence type="ECO:0000256" key="2">
    <source>
        <dbReference type="ARBA" id="ARBA00009810"/>
    </source>
</evidence>
<proteinExistence type="inferred from homology"/>
<dbReference type="InterPro" id="IPR039426">
    <property type="entry name" value="TonB-dep_rcpt-like"/>
</dbReference>
<gene>
    <name evidence="18" type="primary">pbuA1</name>
    <name evidence="18" type="ORF">CCOS864_03298</name>
</gene>
<keyword evidence="9" id="KW-0406">Ion transport</keyword>
<dbReference type="Gene3D" id="2.170.130.10">
    <property type="entry name" value="TonB-dependent receptor, plug domain"/>
    <property type="match status" value="1"/>
</dbReference>
<dbReference type="SUPFAM" id="SSF56935">
    <property type="entry name" value="Porins"/>
    <property type="match status" value="1"/>
</dbReference>
<evidence type="ECO:0000256" key="10">
    <source>
        <dbReference type="ARBA" id="ARBA00023077"/>
    </source>
</evidence>
<organism evidence="18 19">
    <name type="scientific">Pseudomonas wadenswilerensis</name>
    <dbReference type="NCBI Taxonomy" id="1785161"/>
    <lineage>
        <taxon>Bacteria</taxon>
        <taxon>Pseudomonadati</taxon>
        <taxon>Pseudomonadota</taxon>
        <taxon>Gammaproteobacteria</taxon>
        <taxon>Pseudomonadales</taxon>
        <taxon>Pseudomonadaceae</taxon>
        <taxon>Pseudomonas</taxon>
    </lineage>
</organism>
<keyword evidence="3 14" id="KW-0813">Transport</keyword>
<evidence type="ECO:0000256" key="8">
    <source>
        <dbReference type="ARBA" id="ARBA00023004"/>
    </source>
</evidence>
<keyword evidence="8" id="KW-0408">Iron</keyword>
<dbReference type="GO" id="GO:0015891">
    <property type="term" value="P:siderophore transport"/>
    <property type="evidence" value="ECO:0007669"/>
    <property type="project" value="InterPro"/>
</dbReference>
<dbReference type="Pfam" id="PF07660">
    <property type="entry name" value="STN"/>
    <property type="match status" value="1"/>
</dbReference>
<dbReference type="InterPro" id="IPR036942">
    <property type="entry name" value="Beta-barrel_TonB_sf"/>
</dbReference>
<dbReference type="NCBIfam" id="TIGR01783">
    <property type="entry name" value="TonB-siderophor"/>
    <property type="match status" value="1"/>
</dbReference>
<evidence type="ECO:0000256" key="14">
    <source>
        <dbReference type="PROSITE-ProRule" id="PRU01360"/>
    </source>
</evidence>
<keyword evidence="6 14" id="KW-0812">Transmembrane</keyword>
<evidence type="ECO:0000256" key="12">
    <source>
        <dbReference type="ARBA" id="ARBA00023170"/>
    </source>
</evidence>
<evidence type="ECO:0000256" key="3">
    <source>
        <dbReference type="ARBA" id="ARBA00022448"/>
    </source>
</evidence>
<evidence type="ECO:0000313" key="18">
    <source>
        <dbReference type="EMBL" id="SUQ63844.1"/>
    </source>
</evidence>
<keyword evidence="12 18" id="KW-0675">Receptor</keyword>
<dbReference type="PANTHER" id="PTHR32552:SF74">
    <property type="entry name" value="HYDROXAMATE SIDEROPHORE RECEPTOR FHUE"/>
    <property type="match status" value="1"/>
</dbReference>
<dbReference type="RefSeq" id="WP_115087457.1">
    <property type="nucleotide sequence ID" value="NZ_CBCSFG010000024.1"/>
</dbReference>
<keyword evidence="10 16" id="KW-0798">TonB box</keyword>
<dbReference type="InterPro" id="IPR011662">
    <property type="entry name" value="Secretin/TonB_short_N"/>
</dbReference>
<keyword evidence="19" id="KW-1185">Reference proteome</keyword>
<evidence type="ECO:0000256" key="13">
    <source>
        <dbReference type="ARBA" id="ARBA00023237"/>
    </source>
</evidence>
<dbReference type="AlphaFoldDB" id="A0A380T1Y8"/>
<dbReference type="InterPro" id="IPR010105">
    <property type="entry name" value="TonB_sidphr_rcpt"/>
</dbReference>
<dbReference type="InterPro" id="IPR012910">
    <property type="entry name" value="Plug_dom"/>
</dbReference>
<accession>A0A380T1Y8</accession>
<sequence>MQPRFPRALLPHLIGSHLLAATLVLPLLPLAIAQAAETESTSSGQVFAIEAGSLSRVLGSFAAAAGVNLSYDAQLTASLQSQGLQGRFGVLEGLSQILAGSGLQAFRQADGSYSIRPLPASNGALELGATTIGASTLNTGMETTDSLTVRQVSFAKGEHSLRETPQSVTVITRKMMDEQNLTTLEQVMEKTPGITVHDSPMGGKYFYSRGFMLAGQYQYDGVPLDLGGNYVQANSFASDMAYYDRVEVLRGAAGMLKGSGSSAGGVNFIRKRGQEKAATSVSLSAGSWDNYRAQLDTGGPLNASGSLRGRLVVAGQDRQYFYDMGKRDDQVVYGALDYDFNDATTLGIGAAYEKLNATPCWQGLPRYSDGSDLKLSRSTCLGATWNSWESQRVNLFADLTHHFNDQWLLKVAAMHSHNTQDMQYAMTLGSVPVGSSSANNPLYSGLFDYDQHDYGMDAYLDGKFNAWGLEHELIIGANASRAKGSDTYALINMTQLLGTTMDPFAPNRDIPKPPDSLYQTASYRGGPLPVESDTRQIGTYATLRLKLAEPLTLVLGSRVSWYRSQRDSYTQAWDYWQHDRSQENGQVTPFAALIYDLDDTWSVYGSYADIFQPQGTYTDAQGSPLQPKTGANYELGIKGEWFDGGLNAAFNLFRTIEAHRAEADYNSVCAGSSDGYCYSDKGKVRAQGFEAELSGELAERLQVLAGYTYTELEYLKTNTNSQDATFTASYVPRHLLRVWADYQLDGPLQRWSLGGGVNAQSDNHYQDRAAKTVQPGYAIWNARLGYQLDDNWSIAVNGNNLFDKHYYSSVGALAWGNFYGEPRNFMVTLKGDF</sequence>
<keyword evidence="4 14" id="KW-1134">Transmembrane beta strand</keyword>
<feature type="short sequence motif" description="TonB C-terminal box" evidence="15">
    <location>
        <begin position="816"/>
        <end position="833"/>
    </location>
</feature>
<dbReference type="InterPro" id="IPR037066">
    <property type="entry name" value="Plug_dom_sf"/>
</dbReference>
<reference evidence="19" key="1">
    <citation type="submission" date="2018-07" db="EMBL/GenBank/DDBJ databases">
        <authorList>
            <person name="Blom J."/>
        </authorList>
    </citation>
    <scope>NUCLEOTIDE SEQUENCE [LARGE SCALE GENOMIC DNA]</scope>
    <source>
        <strain evidence="19">CCOS 864</strain>
    </source>
</reference>
<feature type="domain" description="Secretin/TonB short N-terminal" evidence="17">
    <location>
        <begin position="67"/>
        <end position="118"/>
    </location>
</feature>
<keyword evidence="7" id="KW-0732">Signal</keyword>
<evidence type="ECO:0000256" key="11">
    <source>
        <dbReference type="ARBA" id="ARBA00023136"/>
    </source>
</evidence>
<keyword evidence="11 14" id="KW-0472">Membrane</keyword>